<accession>A0A934MD79</accession>
<feature type="transmembrane region" description="Helical" evidence="1">
    <location>
        <begin position="21"/>
        <end position="40"/>
    </location>
</feature>
<protein>
    <submittedName>
        <fullName evidence="2">Uncharacterized protein</fullName>
    </submittedName>
</protein>
<dbReference type="RefSeq" id="WP_198915220.1">
    <property type="nucleotide sequence ID" value="NZ_JAEKPD010000002.1"/>
</dbReference>
<keyword evidence="3" id="KW-1185">Reference proteome</keyword>
<gene>
    <name evidence="2" type="ORF">ILP92_04790</name>
</gene>
<evidence type="ECO:0000256" key="1">
    <source>
        <dbReference type="SAM" id="Phobius"/>
    </source>
</evidence>
<dbReference type="EMBL" id="JAEKPD010000002">
    <property type="protein sequence ID" value="MBJ3762061.1"/>
    <property type="molecule type" value="Genomic_DNA"/>
</dbReference>
<keyword evidence="1" id="KW-1133">Transmembrane helix</keyword>
<evidence type="ECO:0000313" key="3">
    <source>
        <dbReference type="Proteomes" id="UP000642488"/>
    </source>
</evidence>
<proteinExistence type="predicted"/>
<keyword evidence="1" id="KW-0812">Transmembrane</keyword>
<evidence type="ECO:0000313" key="2">
    <source>
        <dbReference type="EMBL" id="MBJ3762061.1"/>
    </source>
</evidence>
<feature type="transmembrane region" description="Helical" evidence="1">
    <location>
        <begin position="52"/>
        <end position="71"/>
    </location>
</feature>
<name>A0A934MD79_9RHOB</name>
<keyword evidence="1" id="KW-0472">Membrane</keyword>
<sequence>MSRRSRDPLATFNERVKMTAMFINTVALGIVGFAVLRPLTESLANWSAKTTWWLMAGLVLHAFAHYILRYLHKEDAT</sequence>
<dbReference type="AlphaFoldDB" id="A0A934MD79"/>
<reference evidence="2" key="1">
    <citation type="submission" date="2020-12" db="EMBL/GenBank/DDBJ databases">
        <title>Bacterial taxonomy.</title>
        <authorList>
            <person name="Pan X."/>
        </authorList>
    </citation>
    <scope>NUCLEOTIDE SEQUENCE</scope>
    <source>
        <strain evidence="2">KCTC 52957</strain>
    </source>
</reference>
<comment type="caution">
    <text evidence="2">The sequence shown here is derived from an EMBL/GenBank/DDBJ whole genome shotgun (WGS) entry which is preliminary data.</text>
</comment>
<dbReference type="Proteomes" id="UP000642488">
    <property type="component" value="Unassembled WGS sequence"/>
</dbReference>
<organism evidence="2 3">
    <name type="scientific">Palleronia pontilimi</name>
    <dbReference type="NCBI Taxonomy" id="1964209"/>
    <lineage>
        <taxon>Bacteria</taxon>
        <taxon>Pseudomonadati</taxon>
        <taxon>Pseudomonadota</taxon>
        <taxon>Alphaproteobacteria</taxon>
        <taxon>Rhodobacterales</taxon>
        <taxon>Roseobacteraceae</taxon>
        <taxon>Palleronia</taxon>
    </lineage>
</organism>